<keyword evidence="6 9" id="KW-0812">Transmembrane</keyword>
<comment type="subcellular location">
    <subcellularLocation>
        <location evidence="1 9">Cell inner membrane</location>
        <topology evidence="1 9">Multi-pass membrane protein</topology>
    </subcellularLocation>
</comment>
<evidence type="ECO:0000259" key="10">
    <source>
        <dbReference type="Pfam" id="PF00482"/>
    </source>
</evidence>
<name>A0A8D4J0P7_9PAST</name>
<dbReference type="AlphaFoldDB" id="A0A8D4J0P7"/>
<dbReference type="InterPro" id="IPR042094">
    <property type="entry name" value="T2SS_GspF_sf"/>
</dbReference>
<protein>
    <submittedName>
        <fullName evidence="11">Type II secretion system protein F</fullName>
    </submittedName>
</protein>
<keyword evidence="4" id="KW-1003">Cell membrane</keyword>
<organism evidence="11 12">
    <name type="scientific">Mergibacter septicus</name>
    <dbReference type="NCBI Taxonomy" id="221402"/>
    <lineage>
        <taxon>Bacteria</taxon>
        <taxon>Pseudomonadati</taxon>
        <taxon>Pseudomonadota</taxon>
        <taxon>Gammaproteobacteria</taxon>
        <taxon>Pasteurellales</taxon>
        <taxon>Pasteurellaceae</taxon>
        <taxon>Mergibacter</taxon>
    </lineage>
</organism>
<evidence type="ECO:0000256" key="8">
    <source>
        <dbReference type="ARBA" id="ARBA00023136"/>
    </source>
</evidence>
<dbReference type="RefSeq" id="WP_261920345.1">
    <property type="nucleotide sequence ID" value="NZ_CP022011.1"/>
</dbReference>
<dbReference type="InterPro" id="IPR001992">
    <property type="entry name" value="T2SS_GspF/T4SS_PilC_CS"/>
</dbReference>
<keyword evidence="7" id="KW-1133">Transmembrane helix</keyword>
<feature type="domain" description="Type II secretion system protein GspF" evidence="10">
    <location>
        <begin position="266"/>
        <end position="399"/>
    </location>
</feature>
<evidence type="ECO:0000256" key="2">
    <source>
        <dbReference type="ARBA" id="ARBA00005745"/>
    </source>
</evidence>
<dbReference type="PROSITE" id="PS00874">
    <property type="entry name" value="T2SP_F"/>
    <property type="match status" value="1"/>
</dbReference>
<dbReference type="GO" id="GO:0005886">
    <property type="term" value="C:plasma membrane"/>
    <property type="evidence" value="ECO:0007669"/>
    <property type="project" value="UniProtKB-SubCell"/>
</dbReference>
<keyword evidence="3 9" id="KW-0813">Transport</keyword>
<comment type="similarity">
    <text evidence="2 9">Belongs to the GSP F family.</text>
</comment>
<dbReference type="PANTHER" id="PTHR30012">
    <property type="entry name" value="GENERAL SECRETION PATHWAY PROTEIN"/>
    <property type="match status" value="1"/>
</dbReference>
<sequence>MPEYRWRAIDQFQLKQQGKIIAESAQQAKERLLQQALSDIRLQRNWQFKRNPDLQESYDFLQQFALLLQAGVPLAQTLYLLRENCQQLCLYQWLGEWLEGLELGLAFSATLQTKHRIFSLQERQLLRSGEVSGQLAQIIQQLALAKAQQASLQQKIQKILFYPLVVLSISLLLTLALLWFIVPQFADLYQNQQANLPALTAFLLLLSNMLHQHFISLLCGISATVWLMRILYQKSIWLQQILLRIVLLIPLIRTLYTQTKLVNFTAGLALMLKAGITLPQALRTFLPHHFSPKKTVIQRQQQASINPLDAEIERCLQGLEQGYSFSQSLSYNLFPQQAKQMLALGEKSGNLVEMLQHISRQYQQKLAYQIDLLSQLLEPLLMLVIGGLIGMVMAGMYLPIFNLGSTLG</sequence>
<keyword evidence="12" id="KW-1185">Reference proteome</keyword>
<evidence type="ECO:0000256" key="1">
    <source>
        <dbReference type="ARBA" id="ARBA00004429"/>
    </source>
</evidence>
<proteinExistence type="inferred from homology"/>
<evidence type="ECO:0000256" key="5">
    <source>
        <dbReference type="ARBA" id="ARBA00022519"/>
    </source>
</evidence>
<dbReference type="Gene3D" id="1.20.81.30">
    <property type="entry name" value="Type II secretion system (T2SS), domain F"/>
    <property type="match status" value="2"/>
</dbReference>
<evidence type="ECO:0000256" key="3">
    <source>
        <dbReference type="ARBA" id="ARBA00022448"/>
    </source>
</evidence>
<dbReference type="InterPro" id="IPR003004">
    <property type="entry name" value="GspF/PilC"/>
</dbReference>
<reference evidence="11" key="1">
    <citation type="submission" date="2017-06" db="EMBL/GenBank/DDBJ databases">
        <title>Genome sequencing of pathogenic and non-pathogenic strains within Bisgaard taxon 40.</title>
        <authorList>
            <person name="Ladner J.T."/>
            <person name="Lovett S.P."/>
            <person name="Koroleva G."/>
            <person name="Lorch J.M."/>
        </authorList>
    </citation>
    <scope>NUCLEOTIDE SEQUENCE</scope>
    <source>
        <strain evidence="11">27576-1-I1</strain>
    </source>
</reference>
<feature type="domain" description="Type II secretion system protein GspF" evidence="10">
    <location>
        <begin position="60"/>
        <end position="183"/>
    </location>
</feature>
<dbReference type="PANTHER" id="PTHR30012:SF7">
    <property type="entry name" value="PROTEIN TRANSPORT PROTEIN HOFC HOMOLOG"/>
    <property type="match status" value="1"/>
</dbReference>
<evidence type="ECO:0000256" key="6">
    <source>
        <dbReference type="ARBA" id="ARBA00022692"/>
    </source>
</evidence>
<evidence type="ECO:0000313" key="12">
    <source>
        <dbReference type="Proteomes" id="UP000955338"/>
    </source>
</evidence>
<dbReference type="InterPro" id="IPR018076">
    <property type="entry name" value="T2SS_GspF_dom"/>
</dbReference>
<evidence type="ECO:0000313" key="11">
    <source>
        <dbReference type="EMBL" id="QDJ15135.1"/>
    </source>
</evidence>
<dbReference type="GO" id="GO:0015628">
    <property type="term" value="P:protein secretion by the type II secretion system"/>
    <property type="evidence" value="ECO:0007669"/>
    <property type="project" value="TreeGrafter"/>
</dbReference>
<keyword evidence="5" id="KW-0997">Cell inner membrane</keyword>
<gene>
    <name evidence="11" type="ORF">CEP48_06680</name>
</gene>
<evidence type="ECO:0000256" key="7">
    <source>
        <dbReference type="ARBA" id="ARBA00022989"/>
    </source>
</evidence>
<evidence type="ECO:0000256" key="4">
    <source>
        <dbReference type="ARBA" id="ARBA00022475"/>
    </source>
</evidence>
<accession>A0A8D4J0P7</accession>
<dbReference type="Pfam" id="PF00482">
    <property type="entry name" value="T2SSF"/>
    <property type="match status" value="2"/>
</dbReference>
<evidence type="ECO:0000256" key="9">
    <source>
        <dbReference type="RuleBase" id="RU003923"/>
    </source>
</evidence>
<keyword evidence="8" id="KW-0472">Membrane</keyword>
<dbReference type="EMBL" id="CP022011">
    <property type="protein sequence ID" value="QDJ15135.1"/>
    <property type="molecule type" value="Genomic_DNA"/>
</dbReference>
<dbReference type="Proteomes" id="UP000955338">
    <property type="component" value="Chromosome"/>
</dbReference>